<keyword evidence="3" id="KW-1185">Reference proteome</keyword>
<name>A0A8X6W0T3_TRICX</name>
<dbReference type="AlphaFoldDB" id="A0A8X6W0T3"/>
<proteinExistence type="predicted"/>
<gene>
    <name evidence="2" type="ORF">TNCV_354841</name>
</gene>
<reference evidence="2" key="1">
    <citation type="submission" date="2020-08" db="EMBL/GenBank/DDBJ databases">
        <title>Multicomponent nature underlies the extraordinary mechanical properties of spider dragline silk.</title>
        <authorList>
            <person name="Kono N."/>
            <person name="Nakamura H."/>
            <person name="Mori M."/>
            <person name="Yoshida Y."/>
            <person name="Ohtoshi R."/>
            <person name="Malay A.D."/>
            <person name="Moran D.A.P."/>
            <person name="Tomita M."/>
            <person name="Numata K."/>
            <person name="Arakawa K."/>
        </authorList>
    </citation>
    <scope>NUCLEOTIDE SEQUENCE</scope>
</reference>
<dbReference type="EMBL" id="BMAU01021374">
    <property type="protein sequence ID" value="GFY26168.1"/>
    <property type="molecule type" value="Genomic_DNA"/>
</dbReference>
<evidence type="ECO:0000313" key="3">
    <source>
        <dbReference type="Proteomes" id="UP000887159"/>
    </source>
</evidence>
<comment type="caution">
    <text evidence="2">The sequence shown here is derived from an EMBL/GenBank/DDBJ whole genome shotgun (WGS) entry which is preliminary data.</text>
</comment>
<dbReference type="Proteomes" id="UP000887159">
    <property type="component" value="Unassembled WGS sequence"/>
</dbReference>
<evidence type="ECO:0000256" key="1">
    <source>
        <dbReference type="SAM" id="Coils"/>
    </source>
</evidence>
<evidence type="ECO:0000313" key="2">
    <source>
        <dbReference type="EMBL" id="GFY26168.1"/>
    </source>
</evidence>
<protein>
    <submittedName>
        <fullName evidence="2">Uncharacterized protein</fullName>
    </submittedName>
</protein>
<organism evidence="2 3">
    <name type="scientific">Trichonephila clavipes</name>
    <name type="common">Golden silk orbweaver</name>
    <name type="synonym">Nephila clavipes</name>
    <dbReference type="NCBI Taxonomy" id="2585209"/>
    <lineage>
        <taxon>Eukaryota</taxon>
        <taxon>Metazoa</taxon>
        <taxon>Ecdysozoa</taxon>
        <taxon>Arthropoda</taxon>
        <taxon>Chelicerata</taxon>
        <taxon>Arachnida</taxon>
        <taxon>Araneae</taxon>
        <taxon>Araneomorphae</taxon>
        <taxon>Entelegynae</taxon>
        <taxon>Araneoidea</taxon>
        <taxon>Nephilidae</taxon>
        <taxon>Trichonephila</taxon>
    </lineage>
</organism>
<accession>A0A8X6W0T3</accession>
<keyword evidence="1" id="KW-0175">Coiled coil</keyword>
<feature type="coiled-coil region" evidence="1">
    <location>
        <begin position="74"/>
        <end position="117"/>
    </location>
</feature>
<sequence>MAFLGKGSKVDLQYMATEMEVEDVLGLKVMELRRAIVNSKNFDEEFCREFLNTIIDERKRKEEIELDEKKRKGELELDKRKRKEERELTEKKRKEEIELAERKRKEEMELAERKRLDETEERKRRDEMDFELQKKRIELKERNEAEVKGPGQIKIDLHKLIPKFDSKFDDISLFLISFERQAKILNLPKICWVTHLISILPSEIVGLNIFRISLRHRSSKYLLHPVYFHFTGRTNMVLYTVWLMFQFPLFI</sequence>